<dbReference type="AlphaFoldDB" id="A0A3D3YQP0"/>
<feature type="domain" description="M23ase beta-sheet core" evidence="1">
    <location>
        <begin position="199"/>
        <end position="296"/>
    </location>
</feature>
<dbReference type="STRING" id="1118061.GCA_000311925_00484"/>
<accession>A0A4Y1WXA5</accession>
<organism evidence="2 3">
    <name type="scientific">Alistipes communis</name>
    <dbReference type="NCBI Taxonomy" id="2585118"/>
    <lineage>
        <taxon>Bacteria</taxon>
        <taxon>Pseudomonadati</taxon>
        <taxon>Bacteroidota</taxon>
        <taxon>Bacteroidia</taxon>
        <taxon>Bacteroidales</taxon>
        <taxon>Rikenellaceae</taxon>
        <taxon>Alistipes</taxon>
    </lineage>
</organism>
<dbReference type="InterPro" id="IPR011055">
    <property type="entry name" value="Dup_hybrid_motif"/>
</dbReference>
<dbReference type="GO" id="GO:0004222">
    <property type="term" value="F:metalloendopeptidase activity"/>
    <property type="evidence" value="ECO:0007669"/>
    <property type="project" value="TreeGrafter"/>
</dbReference>
<dbReference type="SUPFAM" id="SSF51261">
    <property type="entry name" value="Duplicated hybrid motif"/>
    <property type="match status" value="1"/>
</dbReference>
<protein>
    <submittedName>
        <fullName evidence="2">Peptidase M23</fullName>
    </submittedName>
</protein>
<gene>
    <name evidence="2" type="ORF">A5CBH24_21990</name>
</gene>
<name>A0A3D3YQP0_9BACT</name>
<dbReference type="GeneID" id="78342913"/>
<dbReference type="PANTHER" id="PTHR21666:SF286">
    <property type="entry name" value="LIPOPROTEIN NLPD"/>
    <property type="match status" value="1"/>
</dbReference>
<dbReference type="Gene3D" id="2.70.70.10">
    <property type="entry name" value="Glucose Permease (Domain IIA)"/>
    <property type="match status" value="1"/>
</dbReference>
<dbReference type="Proteomes" id="UP000318946">
    <property type="component" value="Chromosome"/>
</dbReference>
<dbReference type="CDD" id="cd12797">
    <property type="entry name" value="M23_peptidase"/>
    <property type="match status" value="1"/>
</dbReference>
<dbReference type="InterPro" id="IPR016047">
    <property type="entry name" value="M23ase_b-sheet_dom"/>
</dbReference>
<dbReference type="OrthoDB" id="9810477at2"/>
<evidence type="ECO:0000313" key="3">
    <source>
        <dbReference type="Proteomes" id="UP000318946"/>
    </source>
</evidence>
<evidence type="ECO:0000313" key="2">
    <source>
        <dbReference type="EMBL" id="BBL04886.1"/>
    </source>
</evidence>
<evidence type="ECO:0000259" key="1">
    <source>
        <dbReference type="Pfam" id="PF01551"/>
    </source>
</evidence>
<sequence length="324" mass="37601">MAKKEHRFNPQTLTYEVITAPFRLRTYRLLRKILIGFILISVANVLFSYFFYTPKMYRINRANRELVMKYRIMQDRLKASERKIAEIRHRDQSVYRALFSTDTLSLDGIYTEYPSEKYRPMADDSYSSLMIGTWKQMDALARQLYLESVSFDQLQILAKNKEKLSSAIPATWPIDRNKLRNGIGAFGMRRHPIYGRYIMHKGIDLACNVGDAVYATGDGVVEKVDLNRARHGYGTFVIINHEFGYKTRYAHLNKVFVKPGDPVVRGQLIAEAGRTGGVTGPHLHYEVMYMGQVVNPINYFNKDMTAEEYNKLMEEMHETTMETD</sequence>
<dbReference type="KEGG" id="acou:A5CBH24_21990"/>
<proteinExistence type="predicted"/>
<reference evidence="3" key="1">
    <citation type="submission" date="2019-06" db="EMBL/GenBank/DDBJ databases">
        <title>Alistipes onderdonkii subsp. vulgaris subsp. nov., Alistipes dispar sp. nov. and Alistipes communis sp. nov., isolated from human faeces, and creation of Alistipes onderdonkii subsp. onderdonkii subsp. nov.</title>
        <authorList>
            <person name="Sakamoto M."/>
            <person name="Ikeyama N."/>
            <person name="Ogata Y."/>
            <person name="Suda W."/>
            <person name="Iino T."/>
            <person name="Hattori M."/>
            <person name="Ohkuma M."/>
        </authorList>
    </citation>
    <scope>NUCLEOTIDE SEQUENCE [LARGE SCALE GENOMIC DNA]</scope>
    <source>
        <strain evidence="3">5CBH24</strain>
    </source>
</reference>
<accession>A0A4Y1XQS5</accession>
<dbReference type="FunFam" id="2.70.70.10:FF:000006">
    <property type="entry name" value="M23 family peptidase"/>
    <property type="match status" value="1"/>
</dbReference>
<accession>A0A3D3YQP0</accession>
<dbReference type="RefSeq" id="WP_019129703.1">
    <property type="nucleotide sequence ID" value="NZ_AP019735.1"/>
</dbReference>
<dbReference type="PANTHER" id="PTHR21666">
    <property type="entry name" value="PEPTIDASE-RELATED"/>
    <property type="match status" value="1"/>
</dbReference>
<keyword evidence="3" id="KW-1185">Reference proteome</keyword>
<dbReference type="InterPro" id="IPR050570">
    <property type="entry name" value="Cell_wall_metabolism_enzyme"/>
</dbReference>
<dbReference type="Pfam" id="PF01551">
    <property type="entry name" value="Peptidase_M23"/>
    <property type="match status" value="1"/>
</dbReference>
<dbReference type="EMBL" id="AP019735">
    <property type="protein sequence ID" value="BBL04886.1"/>
    <property type="molecule type" value="Genomic_DNA"/>
</dbReference>